<dbReference type="EMBL" id="CP001965">
    <property type="protein sequence ID" value="ADE12066.1"/>
    <property type="molecule type" value="Genomic_DNA"/>
</dbReference>
<dbReference type="PANTHER" id="PTHR39585">
    <property type="entry name" value="FAD ASSEMBLY FACTOR SDHE"/>
    <property type="match status" value="1"/>
</dbReference>
<evidence type="ECO:0000256" key="6">
    <source>
        <dbReference type="SAM" id="MobiDB-lite"/>
    </source>
</evidence>
<dbReference type="eggNOG" id="COG2938">
    <property type="taxonomic scope" value="Bacteria"/>
</dbReference>
<evidence type="ECO:0000313" key="8">
    <source>
        <dbReference type="Proteomes" id="UP000001625"/>
    </source>
</evidence>
<organism evidence="7 8">
    <name type="scientific">Sideroxydans lithotrophicus (strain ES-1)</name>
    <dbReference type="NCBI Taxonomy" id="580332"/>
    <lineage>
        <taxon>Bacteria</taxon>
        <taxon>Pseudomonadati</taxon>
        <taxon>Pseudomonadota</taxon>
        <taxon>Betaproteobacteria</taxon>
        <taxon>Nitrosomonadales</taxon>
        <taxon>Gallionellaceae</taxon>
        <taxon>Sideroxydans</taxon>
    </lineage>
</organism>
<evidence type="ECO:0000256" key="1">
    <source>
        <dbReference type="ARBA" id="ARBA00004496"/>
    </source>
</evidence>
<dbReference type="Gene3D" id="1.10.150.250">
    <property type="entry name" value="Flavinator of succinate dehydrogenase"/>
    <property type="match status" value="1"/>
</dbReference>
<accession>D5CSY0</accession>
<dbReference type="AlphaFoldDB" id="D5CSY0"/>
<dbReference type="InterPro" id="IPR036714">
    <property type="entry name" value="SDH_sf"/>
</dbReference>
<sequence>MRKQDTGNGIREGRQEGARASLTPVSRILDPEAERRLLWRCRRGLLELDIVLGRFIERYYPTMDDGQRVAFDELLDLPDTELWDLITGKTGLTHAHQGVVLEWLKDV</sequence>
<evidence type="ECO:0000313" key="7">
    <source>
        <dbReference type="EMBL" id="ADE12066.1"/>
    </source>
</evidence>
<dbReference type="HOGENOM" id="CLU_103054_2_3_4"/>
<feature type="region of interest" description="Disordered" evidence="6">
    <location>
        <begin position="1"/>
        <end position="21"/>
    </location>
</feature>
<comment type="subcellular location">
    <subcellularLocation>
        <location evidence="1">Cytoplasm</location>
    </subcellularLocation>
</comment>
<evidence type="ECO:0000256" key="4">
    <source>
        <dbReference type="ARBA" id="ARBA00022490"/>
    </source>
</evidence>
<reference evidence="7 8" key="1">
    <citation type="submission" date="2010-03" db="EMBL/GenBank/DDBJ databases">
        <title>Complete sequence of Sideroxydans lithotrophicus ES-1.</title>
        <authorList>
            <consortium name="US DOE Joint Genome Institute"/>
            <person name="Lucas S."/>
            <person name="Copeland A."/>
            <person name="Lapidus A."/>
            <person name="Cheng J.-F."/>
            <person name="Bruce D."/>
            <person name="Goodwin L."/>
            <person name="Pitluck S."/>
            <person name="Munk A.C."/>
            <person name="Detter J.C."/>
            <person name="Han C."/>
            <person name="Tapia R."/>
            <person name="Larimer F."/>
            <person name="Land M."/>
            <person name="Hauser L."/>
            <person name="Kyrpides N."/>
            <person name="Ivanova N."/>
            <person name="Emerson D."/>
            <person name="Woyke T."/>
        </authorList>
    </citation>
    <scope>NUCLEOTIDE SEQUENCE [LARGE SCALE GENOMIC DNA]</scope>
    <source>
        <strain evidence="7 8">ES-1</strain>
    </source>
</reference>
<dbReference type="SUPFAM" id="SSF109910">
    <property type="entry name" value="YgfY-like"/>
    <property type="match status" value="1"/>
</dbReference>
<dbReference type="OrthoDB" id="9180899at2"/>
<dbReference type="GO" id="GO:0005737">
    <property type="term" value="C:cytoplasm"/>
    <property type="evidence" value="ECO:0007669"/>
    <property type="project" value="UniProtKB-SubCell"/>
</dbReference>
<dbReference type="InterPro" id="IPR050531">
    <property type="entry name" value="SdhE_FAD_assembly_factor"/>
</dbReference>
<dbReference type="STRING" id="580332.Slit_1837"/>
<dbReference type="KEGG" id="slt:Slit_1837"/>
<dbReference type="RefSeq" id="WP_013029964.1">
    <property type="nucleotide sequence ID" value="NC_013959.1"/>
</dbReference>
<comment type="similarity">
    <text evidence="2">Belongs to the SdhE FAD assembly factor family.</text>
</comment>
<keyword evidence="5" id="KW-0143">Chaperone</keyword>
<keyword evidence="4" id="KW-0963">Cytoplasm</keyword>
<proteinExistence type="inferred from homology"/>
<dbReference type="InterPro" id="IPR005631">
    <property type="entry name" value="SDH"/>
</dbReference>
<keyword evidence="8" id="KW-1185">Reference proteome</keyword>
<gene>
    <name evidence="7" type="ordered locus">Slit_1837</name>
</gene>
<dbReference type="PANTHER" id="PTHR39585:SF1">
    <property type="entry name" value="FAD ASSEMBLY FACTOR SDHE"/>
    <property type="match status" value="1"/>
</dbReference>
<dbReference type="Pfam" id="PF03937">
    <property type="entry name" value="Sdh5"/>
    <property type="match status" value="1"/>
</dbReference>
<evidence type="ECO:0000256" key="5">
    <source>
        <dbReference type="ARBA" id="ARBA00023186"/>
    </source>
</evidence>
<protein>
    <recommendedName>
        <fullName evidence="3">FAD assembly factor SdhE</fullName>
    </recommendedName>
</protein>
<evidence type="ECO:0000256" key="3">
    <source>
        <dbReference type="ARBA" id="ARBA00019418"/>
    </source>
</evidence>
<name>D5CSY0_SIDLE</name>
<dbReference type="Proteomes" id="UP000001625">
    <property type="component" value="Chromosome"/>
</dbReference>
<evidence type="ECO:0000256" key="2">
    <source>
        <dbReference type="ARBA" id="ARBA00008571"/>
    </source>
</evidence>